<organism evidence="1 2">
    <name type="scientific">Rattus norvegicus</name>
    <name type="common">Rat</name>
    <dbReference type="NCBI Taxonomy" id="10116"/>
    <lineage>
        <taxon>Eukaryota</taxon>
        <taxon>Metazoa</taxon>
        <taxon>Chordata</taxon>
        <taxon>Craniata</taxon>
        <taxon>Vertebrata</taxon>
        <taxon>Euteleostomi</taxon>
        <taxon>Mammalia</taxon>
        <taxon>Eutheria</taxon>
        <taxon>Euarchontoglires</taxon>
        <taxon>Glires</taxon>
        <taxon>Rodentia</taxon>
        <taxon>Myomorpha</taxon>
        <taxon>Muroidea</taxon>
        <taxon>Muridae</taxon>
        <taxon>Murinae</taxon>
        <taxon>Rattus</taxon>
    </lineage>
</organism>
<evidence type="ECO:0000313" key="2">
    <source>
        <dbReference type="Proteomes" id="UP000234681"/>
    </source>
</evidence>
<protein>
    <submittedName>
        <fullName evidence="1">RCG41383</fullName>
    </submittedName>
</protein>
<accession>A6IHV5</accession>
<evidence type="ECO:0000313" key="1">
    <source>
        <dbReference type="EMBL" id="EDM01253.1"/>
    </source>
</evidence>
<gene>
    <name evidence="1" type="ORF">rCG_41383</name>
</gene>
<dbReference type="Proteomes" id="UP000234681">
    <property type="component" value="Chromosome 2"/>
</dbReference>
<name>A6IHV5_RAT</name>
<dbReference type="EMBL" id="CH473961">
    <property type="protein sequence ID" value="EDM01253.1"/>
    <property type="molecule type" value="Genomic_DNA"/>
</dbReference>
<dbReference type="AlphaFoldDB" id="A6IHV5"/>
<sequence>MLAMDMLAHLWCQSSLDFSQGKKPCMAPFCWSSVTSLLTLAVRQQFPIGCHCLNHQPLGTQAVFYLVLMKKLPLWL</sequence>
<reference evidence="2" key="1">
    <citation type="submission" date="2005-09" db="EMBL/GenBank/DDBJ databases">
        <authorList>
            <person name="Mural R.J."/>
            <person name="Li P.W."/>
            <person name="Adams M.D."/>
            <person name="Amanatides P.G."/>
            <person name="Baden-Tillson H."/>
            <person name="Barnstead M."/>
            <person name="Chin S.H."/>
            <person name="Dew I."/>
            <person name="Evans C.A."/>
            <person name="Ferriera S."/>
            <person name="Flanigan M."/>
            <person name="Fosler C."/>
            <person name="Glodek A."/>
            <person name="Gu Z."/>
            <person name="Holt R.A."/>
            <person name="Jennings D."/>
            <person name="Kraft C.L."/>
            <person name="Lu F."/>
            <person name="Nguyen T."/>
            <person name="Nusskern D.R."/>
            <person name="Pfannkoch C.M."/>
            <person name="Sitter C."/>
            <person name="Sutton G.G."/>
            <person name="Venter J.C."/>
            <person name="Wang Z."/>
            <person name="Woodage T."/>
            <person name="Zheng X.H."/>
            <person name="Zhong F."/>
        </authorList>
    </citation>
    <scope>NUCLEOTIDE SEQUENCE [LARGE SCALE GENOMIC DNA]</scope>
    <source>
        <strain>BN</strain>
        <strain evidence="2">Sprague-Dawley</strain>
    </source>
</reference>
<proteinExistence type="predicted"/>